<name>Q98RD6_MYCPU</name>
<keyword evidence="3" id="KW-1185">Reference proteome</keyword>
<dbReference type="KEGG" id="mpu:MYPU_0730"/>
<feature type="domain" description="CD-NTase-associated protein 12/Pycsar effector protein TIR" evidence="1">
    <location>
        <begin position="91"/>
        <end position="211"/>
    </location>
</feature>
<reference evidence="2 3" key="1">
    <citation type="journal article" date="2001" name="Nucleic Acids Res.">
        <title>The complete genome sequence of the murine respiratory pathogen Mycoplasma pulmonis.</title>
        <authorList>
            <person name="Chambaud I."/>
            <person name="Heilig R."/>
            <person name="Ferris S."/>
            <person name="Barbe V."/>
            <person name="Samson D."/>
            <person name="Galisson F."/>
            <person name="Moszer I."/>
            <person name="Dybvig K."/>
            <person name="Wroblewski H."/>
            <person name="Viari A."/>
            <person name="Rocha E.P.C."/>
            <person name="Blanchard A."/>
        </authorList>
    </citation>
    <scope>NUCLEOTIDE SEQUENCE [LARGE SCALE GENOMIC DNA]</scope>
    <source>
        <strain evidence="2 3">UAB CTIP</strain>
    </source>
</reference>
<evidence type="ECO:0000313" key="3">
    <source>
        <dbReference type="Proteomes" id="UP000000528"/>
    </source>
</evidence>
<accession>Q98RD6</accession>
<dbReference type="Pfam" id="PF10137">
    <property type="entry name" value="CAP12-PCTIR_TIR"/>
    <property type="match status" value="1"/>
</dbReference>
<dbReference type="GO" id="GO:0050135">
    <property type="term" value="F:NADP+ nucleosidase activity"/>
    <property type="evidence" value="ECO:0007669"/>
    <property type="project" value="InterPro"/>
</dbReference>
<dbReference type="eggNOG" id="COG4271">
    <property type="taxonomic scope" value="Bacteria"/>
</dbReference>
<evidence type="ECO:0000313" key="2">
    <source>
        <dbReference type="EMBL" id="CAC13246.1"/>
    </source>
</evidence>
<organism evidence="3">
    <name type="scientific">Mycoplasmopsis pulmonis (strain UAB CTIP)</name>
    <name type="common">Mycoplasma pulmonis</name>
    <dbReference type="NCBI Taxonomy" id="272635"/>
    <lineage>
        <taxon>Bacteria</taxon>
        <taxon>Bacillati</taxon>
        <taxon>Mycoplasmatota</taxon>
        <taxon>Mycoplasmoidales</taxon>
        <taxon>Metamycoplasmataceae</taxon>
        <taxon>Mycoplasmopsis</taxon>
    </lineage>
</organism>
<dbReference type="BioCyc" id="MPUL272635:G1GT6-74-MONOMER"/>
<gene>
    <name evidence="2" type="ordered locus">MYPU_0730</name>
</gene>
<dbReference type="HOGENOM" id="CLU_062182_1_1_14"/>
<dbReference type="PIR" id="A90521">
    <property type="entry name" value="A90521"/>
</dbReference>
<evidence type="ECO:0000259" key="1">
    <source>
        <dbReference type="Pfam" id="PF10137"/>
    </source>
</evidence>
<dbReference type="AlphaFoldDB" id="Q98RD6"/>
<sequence>MKLIFNKEKELLINFLKKENFQIKENSTNGITIKASKDKIHMNWFQSTGNIQFQGKLNDSDKKDIELKIKNLSENNNSDNTTTMPNIKNDKVFIVHGHDKIALLELKDLLRDLKLNVVISQNKTTRGLSILDGVLEDISSVSFAFDLLTPDDKGYSNLDGESKTLPRARQNVIFEMGMLYGKLPKNKIMILNKNDVELPSDINGMIYKSFKNDIKEIRYDIETELKEAGVI</sequence>
<dbReference type="RefSeq" id="WP_010924877.1">
    <property type="nucleotide sequence ID" value="NC_002771.1"/>
</dbReference>
<dbReference type="PIRSF" id="PIRSF032620">
    <property type="entry name" value="UCP032620"/>
    <property type="match status" value="1"/>
</dbReference>
<protein>
    <recommendedName>
        <fullName evidence="1">CD-NTase-associated protein 12/Pycsar effector protein TIR domain-containing protein</fullName>
    </recommendedName>
</protein>
<dbReference type="InterPro" id="IPR014571">
    <property type="entry name" value="UCP032620"/>
</dbReference>
<dbReference type="Proteomes" id="UP000000528">
    <property type="component" value="Chromosome"/>
</dbReference>
<dbReference type="InterPro" id="IPR019302">
    <property type="entry name" value="CAP12/PCTIR_TIR_dom"/>
</dbReference>
<proteinExistence type="predicted"/>
<dbReference type="EMBL" id="AL445563">
    <property type="protein sequence ID" value="CAC13246.1"/>
    <property type="molecule type" value="Genomic_DNA"/>
</dbReference>